<dbReference type="PANTHER" id="PTHR11929:SF194">
    <property type="entry name" value="ALPHA-(1,3)-FUCOSYLTRANSFERASE 10"/>
    <property type="match status" value="1"/>
</dbReference>
<comment type="caution">
    <text evidence="5">The sequence shown here is derived from an EMBL/GenBank/DDBJ whole genome shotgun (WGS) entry which is preliminary data.</text>
</comment>
<dbReference type="InterPro" id="IPR001503">
    <property type="entry name" value="Glyco_trans_10"/>
</dbReference>
<reference evidence="5" key="1">
    <citation type="submission" date="2020-12" db="EMBL/GenBank/DDBJ databases">
        <title>Sedimentitalea sp. nov., isolated from sand in Incheon.</title>
        <authorList>
            <person name="Kim W."/>
        </authorList>
    </citation>
    <scope>NUCLEOTIDE SEQUENCE</scope>
    <source>
        <strain evidence="5">CAU 1593</strain>
    </source>
</reference>
<evidence type="ECO:0000259" key="4">
    <source>
        <dbReference type="Pfam" id="PF00852"/>
    </source>
</evidence>
<accession>A0A8J7LVC8</accession>
<dbReference type="GO" id="GO:0016020">
    <property type="term" value="C:membrane"/>
    <property type="evidence" value="ECO:0007669"/>
    <property type="project" value="InterPro"/>
</dbReference>
<evidence type="ECO:0000256" key="2">
    <source>
        <dbReference type="ARBA" id="ARBA00022676"/>
    </source>
</evidence>
<dbReference type="InterPro" id="IPR038577">
    <property type="entry name" value="GT10-like_C_sf"/>
</dbReference>
<dbReference type="GO" id="GO:0008417">
    <property type="term" value="F:fucosyltransferase activity"/>
    <property type="evidence" value="ECO:0007669"/>
    <property type="project" value="InterPro"/>
</dbReference>
<dbReference type="RefSeq" id="WP_199023687.1">
    <property type="nucleotide sequence ID" value="NZ_JAELVR010000003.1"/>
</dbReference>
<protein>
    <recommendedName>
        <fullName evidence="4">Fucosyltransferase C-terminal domain-containing protein</fullName>
    </recommendedName>
</protein>
<evidence type="ECO:0000313" key="6">
    <source>
        <dbReference type="Proteomes" id="UP000619079"/>
    </source>
</evidence>
<keyword evidence="3" id="KW-0808">Transferase</keyword>
<dbReference type="Proteomes" id="UP000619079">
    <property type="component" value="Unassembled WGS sequence"/>
</dbReference>
<dbReference type="PANTHER" id="PTHR11929">
    <property type="entry name" value="ALPHA- 1,3 -FUCOSYLTRANSFERASE"/>
    <property type="match status" value="1"/>
</dbReference>
<dbReference type="InterPro" id="IPR055270">
    <property type="entry name" value="Glyco_tran_10_C"/>
</dbReference>
<dbReference type="AlphaFoldDB" id="A0A8J7LVC8"/>
<evidence type="ECO:0000313" key="5">
    <source>
        <dbReference type="EMBL" id="MBJ6370890.1"/>
    </source>
</evidence>
<gene>
    <name evidence="5" type="ORF">JF290_05090</name>
</gene>
<feature type="domain" description="Fucosyltransferase C-terminal" evidence="4">
    <location>
        <begin position="134"/>
        <end position="238"/>
    </location>
</feature>
<name>A0A8J7LVC8_9RHOB</name>
<dbReference type="Pfam" id="PF00852">
    <property type="entry name" value="Glyco_transf_10"/>
    <property type="match status" value="1"/>
</dbReference>
<comment type="similarity">
    <text evidence="1">Belongs to the glycosyltransferase 10 family.</text>
</comment>
<keyword evidence="2" id="KW-0328">Glycosyltransferase</keyword>
<proteinExistence type="inferred from homology"/>
<evidence type="ECO:0000256" key="3">
    <source>
        <dbReference type="ARBA" id="ARBA00022679"/>
    </source>
</evidence>
<keyword evidence="6" id="KW-1185">Reference proteome</keyword>
<dbReference type="EMBL" id="JAELVR010000003">
    <property type="protein sequence ID" value="MBJ6370890.1"/>
    <property type="molecule type" value="Genomic_DNA"/>
</dbReference>
<dbReference type="Gene3D" id="3.40.50.11660">
    <property type="entry name" value="Glycosyl transferase family 10, C-terminal domain"/>
    <property type="match status" value="1"/>
</dbReference>
<organism evidence="5 6">
    <name type="scientific">Sedimentitalea arenosa</name>
    <dbReference type="NCBI Taxonomy" id="2798803"/>
    <lineage>
        <taxon>Bacteria</taxon>
        <taxon>Pseudomonadati</taxon>
        <taxon>Pseudomonadota</taxon>
        <taxon>Alphaproteobacteria</taxon>
        <taxon>Rhodobacterales</taxon>
        <taxon>Paracoccaceae</taxon>
        <taxon>Sedimentitalea</taxon>
    </lineage>
</organism>
<evidence type="ECO:0000256" key="1">
    <source>
        <dbReference type="ARBA" id="ARBA00008919"/>
    </source>
</evidence>
<dbReference type="SUPFAM" id="SSF53756">
    <property type="entry name" value="UDP-Glycosyltransferase/glycogen phosphorylase"/>
    <property type="match status" value="1"/>
</dbReference>
<sequence length="291" mass="33060">MTASAPAIGFLPYGTDLGRDLSRKPIAEVNWPLGCPERLTGRTVGDLLPSDHLICFPKTMHHLNPRRGTRAQISLVLGEPSVIHAKHLALLRVTYRRFYRVLSFNEQLLADIPNGIFFPYGTTWVPNWRDLPRDKSRMISLIASSKKDTTGHKLRHAVVDWVRDSGQEVDVMGRGYTPFDEKSDGLAPYRYSIVIENVREANYFSEKLLDAVFCDTVPIYWGCPNLDRFIDPDGIIQCVSEEDVRRAVHAASESDFQARLPRIRAIQPQLDQYADIERRAVEVIRDSLAKT</sequence>